<name>A0A4Y2GHS4_ARAVE</name>
<reference evidence="3 4" key="1">
    <citation type="journal article" date="2019" name="Sci. Rep.">
        <title>Orb-weaving spider Araneus ventricosus genome elucidates the spidroin gene catalogue.</title>
        <authorList>
            <person name="Kono N."/>
            <person name="Nakamura H."/>
            <person name="Ohtoshi R."/>
            <person name="Moran D.A.P."/>
            <person name="Shinohara A."/>
            <person name="Yoshida Y."/>
            <person name="Fujiwara M."/>
            <person name="Mori M."/>
            <person name="Tomita M."/>
            <person name="Arakawa K."/>
        </authorList>
    </citation>
    <scope>NUCLEOTIDE SEQUENCE [LARGE SCALE GENOMIC DNA]</scope>
</reference>
<organism evidence="3 4">
    <name type="scientific">Araneus ventricosus</name>
    <name type="common">Orbweaver spider</name>
    <name type="synonym">Epeira ventricosa</name>
    <dbReference type="NCBI Taxonomy" id="182803"/>
    <lineage>
        <taxon>Eukaryota</taxon>
        <taxon>Metazoa</taxon>
        <taxon>Ecdysozoa</taxon>
        <taxon>Arthropoda</taxon>
        <taxon>Chelicerata</taxon>
        <taxon>Arachnida</taxon>
        <taxon>Araneae</taxon>
        <taxon>Araneomorphae</taxon>
        <taxon>Entelegynae</taxon>
        <taxon>Araneoidea</taxon>
        <taxon>Araneidae</taxon>
        <taxon>Araneus</taxon>
    </lineage>
</organism>
<comment type="caution">
    <text evidence="3">The sequence shown here is derived from an EMBL/GenBank/DDBJ whole genome shotgun (WGS) entry which is preliminary data.</text>
</comment>
<dbReference type="PANTHER" id="PTHR12243:SF69">
    <property type="entry name" value="SI:CH73-59F11.3"/>
    <property type="match status" value="1"/>
</dbReference>
<dbReference type="Proteomes" id="UP000499080">
    <property type="component" value="Unassembled WGS sequence"/>
</dbReference>
<dbReference type="GO" id="GO:0005634">
    <property type="term" value="C:nucleus"/>
    <property type="evidence" value="ECO:0007669"/>
    <property type="project" value="TreeGrafter"/>
</dbReference>
<evidence type="ECO:0000313" key="3">
    <source>
        <dbReference type="EMBL" id="GBM52285.1"/>
    </source>
</evidence>
<sequence length="170" mass="19879">MGRFEAGMAEEIDNEFLISLVQVRPVLCDKTLQIFKDRIATQNAWRDICCELKNDFETMEKNEKNLFGKAVMKRWVNLRNSISRYRKKLKECKKSGSGSVSLKKYIYNDQLHFSAHIYNLRETDDSLECAGNREEVLFDNELLQLNNVTTEEKKLRDSQTEKGENPMKSN</sequence>
<feature type="domain" description="MADF" evidence="2">
    <location>
        <begin position="16"/>
        <end position="119"/>
    </location>
</feature>
<gene>
    <name evidence="3" type="ORF">AVEN_51719_1</name>
</gene>
<evidence type="ECO:0000259" key="2">
    <source>
        <dbReference type="PROSITE" id="PS51029"/>
    </source>
</evidence>
<dbReference type="GO" id="GO:0006357">
    <property type="term" value="P:regulation of transcription by RNA polymerase II"/>
    <property type="evidence" value="ECO:0007669"/>
    <property type="project" value="TreeGrafter"/>
</dbReference>
<accession>A0A4Y2GHS4</accession>
<evidence type="ECO:0000256" key="1">
    <source>
        <dbReference type="SAM" id="MobiDB-lite"/>
    </source>
</evidence>
<dbReference type="InterPro" id="IPR039353">
    <property type="entry name" value="TF_Adf1"/>
</dbReference>
<dbReference type="PROSITE" id="PS51029">
    <property type="entry name" value="MADF"/>
    <property type="match status" value="1"/>
</dbReference>
<dbReference type="GO" id="GO:0005667">
    <property type="term" value="C:transcription regulator complex"/>
    <property type="evidence" value="ECO:0007669"/>
    <property type="project" value="TreeGrafter"/>
</dbReference>
<keyword evidence="4" id="KW-1185">Reference proteome</keyword>
<feature type="region of interest" description="Disordered" evidence="1">
    <location>
        <begin position="149"/>
        <end position="170"/>
    </location>
</feature>
<dbReference type="InterPro" id="IPR006578">
    <property type="entry name" value="MADF-dom"/>
</dbReference>
<dbReference type="EMBL" id="BGPR01001372">
    <property type="protein sequence ID" value="GBM52285.1"/>
    <property type="molecule type" value="Genomic_DNA"/>
</dbReference>
<dbReference type="OrthoDB" id="6437731at2759"/>
<dbReference type="PANTHER" id="PTHR12243">
    <property type="entry name" value="MADF DOMAIN TRANSCRIPTION FACTOR"/>
    <property type="match status" value="1"/>
</dbReference>
<evidence type="ECO:0000313" key="4">
    <source>
        <dbReference type="Proteomes" id="UP000499080"/>
    </source>
</evidence>
<feature type="compositionally biased region" description="Basic and acidic residues" evidence="1">
    <location>
        <begin position="150"/>
        <end position="170"/>
    </location>
</feature>
<dbReference type="AlphaFoldDB" id="A0A4Y2GHS4"/>
<protein>
    <recommendedName>
        <fullName evidence="2">MADF domain-containing protein</fullName>
    </recommendedName>
</protein>
<dbReference type="SMART" id="SM00595">
    <property type="entry name" value="MADF"/>
    <property type="match status" value="1"/>
</dbReference>
<dbReference type="Pfam" id="PF10545">
    <property type="entry name" value="MADF_DNA_bdg"/>
    <property type="match status" value="1"/>
</dbReference>
<proteinExistence type="predicted"/>